<organism evidence="10 11">
    <name type="scientific">Triangularia setosa</name>
    <dbReference type="NCBI Taxonomy" id="2587417"/>
    <lineage>
        <taxon>Eukaryota</taxon>
        <taxon>Fungi</taxon>
        <taxon>Dikarya</taxon>
        <taxon>Ascomycota</taxon>
        <taxon>Pezizomycotina</taxon>
        <taxon>Sordariomycetes</taxon>
        <taxon>Sordariomycetidae</taxon>
        <taxon>Sordariales</taxon>
        <taxon>Podosporaceae</taxon>
        <taxon>Triangularia</taxon>
    </lineage>
</organism>
<evidence type="ECO:0000256" key="3">
    <source>
        <dbReference type="ARBA" id="ARBA00022679"/>
    </source>
</evidence>
<dbReference type="PANTHER" id="PTHR47844:SF1">
    <property type="entry name" value="EXOSTOSIN-LIKE 2"/>
    <property type="match status" value="1"/>
</dbReference>
<evidence type="ECO:0000313" key="10">
    <source>
        <dbReference type="EMBL" id="KAK4172216.1"/>
    </source>
</evidence>
<proteinExistence type="predicted"/>
<evidence type="ECO:0000256" key="4">
    <source>
        <dbReference type="ARBA" id="ARBA00022692"/>
    </source>
</evidence>
<accession>A0AAN6W0Z5</accession>
<feature type="compositionally biased region" description="Polar residues" evidence="8">
    <location>
        <begin position="952"/>
        <end position="962"/>
    </location>
</feature>
<evidence type="ECO:0000256" key="6">
    <source>
        <dbReference type="ARBA" id="ARBA00023136"/>
    </source>
</evidence>
<evidence type="ECO:0000256" key="5">
    <source>
        <dbReference type="ARBA" id="ARBA00022989"/>
    </source>
</evidence>
<keyword evidence="4 9" id="KW-0812">Transmembrane</keyword>
<protein>
    <submittedName>
        <fullName evidence="10">Family 2 putative glycosyltransferase</fullName>
    </submittedName>
</protein>
<evidence type="ECO:0000256" key="1">
    <source>
        <dbReference type="ARBA" id="ARBA00004370"/>
    </source>
</evidence>
<comment type="caution">
    <text evidence="10">The sequence shown here is derived from an EMBL/GenBank/DDBJ whole genome shotgun (WGS) entry which is preliminary data.</text>
</comment>
<dbReference type="Gene3D" id="3.90.550.10">
    <property type="entry name" value="Spore Coat Polysaccharide Biosynthesis Protein SpsA, Chain A"/>
    <property type="match status" value="1"/>
</dbReference>
<feature type="compositionally biased region" description="Low complexity" evidence="8">
    <location>
        <begin position="704"/>
        <end position="714"/>
    </location>
</feature>
<feature type="transmembrane region" description="Helical" evidence="9">
    <location>
        <begin position="380"/>
        <end position="404"/>
    </location>
</feature>
<keyword evidence="7" id="KW-0325">Glycoprotein</keyword>
<feature type="compositionally biased region" description="Low complexity" evidence="8">
    <location>
        <begin position="902"/>
        <end position="923"/>
    </location>
</feature>
<reference evidence="10" key="1">
    <citation type="journal article" date="2023" name="Mol. Phylogenet. Evol.">
        <title>Genome-scale phylogeny and comparative genomics of the fungal order Sordariales.</title>
        <authorList>
            <person name="Hensen N."/>
            <person name="Bonometti L."/>
            <person name="Westerberg I."/>
            <person name="Brannstrom I.O."/>
            <person name="Guillou S."/>
            <person name="Cros-Aarteil S."/>
            <person name="Calhoun S."/>
            <person name="Haridas S."/>
            <person name="Kuo A."/>
            <person name="Mondo S."/>
            <person name="Pangilinan J."/>
            <person name="Riley R."/>
            <person name="LaButti K."/>
            <person name="Andreopoulos B."/>
            <person name="Lipzen A."/>
            <person name="Chen C."/>
            <person name="Yan M."/>
            <person name="Daum C."/>
            <person name="Ng V."/>
            <person name="Clum A."/>
            <person name="Steindorff A."/>
            <person name="Ohm R.A."/>
            <person name="Martin F."/>
            <person name="Silar P."/>
            <person name="Natvig D.O."/>
            <person name="Lalanne C."/>
            <person name="Gautier V."/>
            <person name="Ament-Velasquez S.L."/>
            <person name="Kruys A."/>
            <person name="Hutchinson M.I."/>
            <person name="Powell A.J."/>
            <person name="Barry K."/>
            <person name="Miller A.N."/>
            <person name="Grigoriev I.V."/>
            <person name="Debuchy R."/>
            <person name="Gladieux P."/>
            <person name="Hiltunen Thoren M."/>
            <person name="Johannesson H."/>
        </authorList>
    </citation>
    <scope>NUCLEOTIDE SEQUENCE</scope>
    <source>
        <strain evidence="10">CBS 892.96</strain>
    </source>
</reference>
<evidence type="ECO:0000256" key="7">
    <source>
        <dbReference type="ARBA" id="ARBA00023180"/>
    </source>
</evidence>
<gene>
    <name evidence="10" type="ORF">QBC36DRAFT_381950</name>
</gene>
<evidence type="ECO:0000256" key="8">
    <source>
        <dbReference type="SAM" id="MobiDB-lite"/>
    </source>
</evidence>
<keyword evidence="6 9" id="KW-0472">Membrane</keyword>
<sequence>MSNPRRTPLRARDPAPPMPASSGPGQDGLYVPSRLRSNKVLKGLVNAFILFMCGWGVHYFATWYSEYDYWLYWFIIFATWRYARFILNCIGWLLYKPAPLSRNPTYTANRDVTVILPTIDPTGVDFQECISTCAQNEPSQVIVITAGDELLVKTKQAIDYYIKHYPKTNFIVDRALIASKRAQVAVAVPLVRTAITVMLDDHVFWKKKFLGELLAPFEDPEIGLVGTNKKVRRLPDLSIWRRIWNMLGATYLYRHNFEVRSANYWDGGAFVISARTCGLRTRIIQDPEYLAGYVDERFLFGLCGPLNPDDDNYSTRFAVRKGWRIKFQYTDDAEIETTVGVTDPVHKKFLGQCSRWARTTWRSNPCSLFTDGSVWAYQPYCVYAVYLTSFTNFALFTDVALLTLYGWTKQSTDTSLYLLGTWIVFVKFVKVSEYYIRHLQDIWTFPAYVFFAYFHSIIKLWALITFYDHAWTGRNLGAIKTQANPAGTEAGATAGAQAVAANLQRSMSVSSTTSSLRIEKEGLSKSIEWMKNLGTGATRLHKSQNIFGGNQVGILEGMKGVGHFISKTYEAQKRIIEQQNLVIAEVGRLTGEAYKIEEFYKTMNANETRNQTALTRLRGQLLRLEERNRELIRIAGTEIKSPPLSPTAIQAIKLASQFHQRSSESSTQNTPTFRFGSPSSTRSERAPGGDPRPSFFTGTMRTPQHQQVQQVREQAAGSGFNGSSDTMPRPPPLRAGVSDLNDSFPPPAGGLNTLGSGNFNIPTVPAPSPGRDPTSQDSFPPPGENTRSSPGDGFPPASRNTEASPIFNIPQRPSAGEILFGGTPSSGVSPVRRPPHARVDDDYSGFTPEKQQEGTGAPFPPTPQNLDPGGQQSTEEFSPVGVPSNSPSGFTPAPKPAGTGQPEGTTPSGDPPGGTASSSSTTPFTACQTRDAGSDKDRAPTRSKGDRRASKEQNQSVSSTLGTPPKQEEGCVRPNNPRTPEKEPVAATRTRTTGPRRLYEEIPRDVWRELRGGERR</sequence>
<dbReference type="SUPFAM" id="SSF53448">
    <property type="entry name" value="Nucleotide-diphospho-sugar transferases"/>
    <property type="match status" value="1"/>
</dbReference>
<dbReference type="Proteomes" id="UP001302321">
    <property type="component" value="Unassembled WGS sequence"/>
</dbReference>
<name>A0AAN6W0Z5_9PEZI</name>
<feature type="region of interest" description="Disordered" evidence="8">
    <location>
        <begin position="659"/>
        <end position="998"/>
    </location>
</feature>
<dbReference type="EMBL" id="MU866451">
    <property type="protein sequence ID" value="KAK4172216.1"/>
    <property type="molecule type" value="Genomic_DNA"/>
</dbReference>
<dbReference type="GO" id="GO:0016757">
    <property type="term" value="F:glycosyltransferase activity"/>
    <property type="evidence" value="ECO:0007669"/>
    <property type="project" value="UniProtKB-KW"/>
</dbReference>
<dbReference type="AlphaFoldDB" id="A0AAN6W0Z5"/>
<feature type="transmembrane region" description="Helical" evidence="9">
    <location>
        <begin position="70"/>
        <end position="95"/>
    </location>
</feature>
<feature type="transmembrane region" description="Helical" evidence="9">
    <location>
        <begin position="416"/>
        <end position="436"/>
    </location>
</feature>
<dbReference type="PANTHER" id="PTHR47844">
    <property type="entry name" value="SYNTHASE CPS1, PUTATIVE (AFU_ORTHOLOGUE AFUA_7G02500)-RELATED"/>
    <property type="match status" value="1"/>
</dbReference>
<evidence type="ECO:0000313" key="11">
    <source>
        <dbReference type="Proteomes" id="UP001302321"/>
    </source>
</evidence>
<reference evidence="10" key="2">
    <citation type="submission" date="2023-05" db="EMBL/GenBank/DDBJ databases">
        <authorList>
            <consortium name="Lawrence Berkeley National Laboratory"/>
            <person name="Steindorff A."/>
            <person name="Hensen N."/>
            <person name="Bonometti L."/>
            <person name="Westerberg I."/>
            <person name="Brannstrom I.O."/>
            <person name="Guillou S."/>
            <person name="Cros-Aarteil S."/>
            <person name="Calhoun S."/>
            <person name="Haridas S."/>
            <person name="Kuo A."/>
            <person name="Mondo S."/>
            <person name="Pangilinan J."/>
            <person name="Riley R."/>
            <person name="Labutti K."/>
            <person name="Andreopoulos B."/>
            <person name="Lipzen A."/>
            <person name="Chen C."/>
            <person name="Yanf M."/>
            <person name="Daum C."/>
            <person name="Ng V."/>
            <person name="Clum A."/>
            <person name="Ohm R."/>
            <person name="Martin F."/>
            <person name="Silar P."/>
            <person name="Natvig D."/>
            <person name="Lalanne C."/>
            <person name="Gautier V."/>
            <person name="Ament-Velasquez S.L."/>
            <person name="Kruys A."/>
            <person name="Hutchinson M.I."/>
            <person name="Powell A.J."/>
            <person name="Barry K."/>
            <person name="Miller A.N."/>
            <person name="Grigoriev I.V."/>
            <person name="Debuchy R."/>
            <person name="Gladieux P."/>
            <person name="Thoren M.H."/>
            <person name="Johannesson H."/>
        </authorList>
    </citation>
    <scope>NUCLEOTIDE SEQUENCE</scope>
    <source>
        <strain evidence="10">CBS 892.96</strain>
    </source>
</reference>
<feature type="compositionally biased region" description="Basic and acidic residues" evidence="8">
    <location>
        <begin position="932"/>
        <end position="951"/>
    </location>
</feature>
<dbReference type="InterPro" id="IPR052427">
    <property type="entry name" value="Glycosyltrans_GT2/GT47"/>
</dbReference>
<feature type="compositionally biased region" description="Polar residues" evidence="8">
    <location>
        <begin position="659"/>
        <end position="681"/>
    </location>
</feature>
<keyword evidence="11" id="KW-1185">Reference proteome</keyword>
<dbReference type="GO" id="GO:0016020">
    <property type="term" value="C:membrane"/>
    <property type="evidence" value="ECO:0007669"/>
    <property type="project" value="UniProtKB-SubCell"/>
</dbReference>
<keyword evidence="3" id="KW-0808">Transferase</keyword>
<evidence type="ECO:0000256" key="2">
    <source>
        <dbReference type="ARBA" id="ARBA00022676"/>
    </source>
</evidence>
<comment type="subcellular location">
    <subcellularLocation>
        <location evidence="1">Membrane</location>
    </subcellularLocation>
</comment>
<dbReference type="Pfam" id="PF13641">
    <property type="entry name" value="Glyco_tranf_2_3"/>
    <property type="match status" value="1"/>
</dbReference>
<feature type="transmembrane region" description="Helical" evidence="9">
    <location>
        <begin position="448"/>
        <end position="467"/>
    </location>
</feature>
<evidence type="ECO:0000256" key="9">
    <source>
        <dbReference type="SAM" id="Phobius"/>
    </source>
</evidence>
<feature type="transmembrane region" description="Helical" evidence="9">
    <location>
        <begin position="44"/>
        <end position="64"/>
    </location>
</feature>
<feature type="compositionally biased region" description="Low complexity" evidence="8">
    <location>
        <begin position="878"/>
        <end position="889"/>
    </location>
</feature>
<keyword evidence="5 9" id="KW-1133">Transmembrane helix</keyword>
<keyword evidence="2" id="KW-0328">Glycosyltransferase</keyword>
<dbReference type="InterPro" id="IPR029044">
    <property type="entry name" value="Nucleotide-diphossugar_trans"/>
</dbReference>
<feature type="region of interest" description="Disordered" evidence="8">
    <location>
        <begin position="1"/>
        <end position="30"/>
    </location>
</feature>